<dbReference type="Proteomes" id="UP000633136">
    <property type="component" value="Unassembled WGS sequence"/>
</dbReference>
<reference evidence="2" key="2">
    <citation type="submission" date="2020-09" db="EMBL/GenBank/DDBJ databases">
        <authorList>
            <person name="Sun Q."/>
            <person name="Zhou Y."/>
        </authorList>
    </citation>
    <scope>NUCLEOTIDE SEQUENCE</scope>
    <source>
        <strain evidence="2">CGMCC 1.15388</strain>
    </source>
</reference>
<accession>A0A917ERP3</accession>
<keyword evidence="3" id="KW-1185">Reference proteome</keyword>
<protein>
    <recommendedName>
        <fullName evidence="1">DNA/pantothenate metabolism flavoprotein C-terminal domain-containing protein</fullName>
    </recommendedName>
</protein>
<name>A0A917ERP3_9MICC</name>
<evidence type="ECO:0000259" key="1">
    <source>
        <dbReference type="Pfam" id="PF04127"/>
    </source>
</evidence>
<feature type="domain" description="DNA/pantothenate metabolism flavoprotein C-terminal" evidence="1">
    <location>
        <begin position="2"/>
        <end position="108"/>
    </location>
</feature>
<dbReference type="EMBL" id="BMIS01000018">
    <property type="protein sequence ID" value="GGE78281.1"/>
    <property type="molecule type" value="Genomic_DNA"/>
</dbReference>
<dbReference type="AlphaFoldDB" id="A0A917ERP3"/>
<dbReference type="GO" id="GO:0015937">
    <property type="term" value="P:coenzyme A biosynthetic process"/>
    <property type="evidence" value="ECO:0007669"/>
    <property type="project" value="UniProtKB-ARBA"/>
</dbReference>
<dbReference type="InterPro" id="IPR035929">
    <property type="entry name" value="CoaB-like_sf"/>
</dbReference>
<evidence type="ECO:0000313" key="3">
    <source>
        <dbReference type="Proteomes" id="UP000633136"/>
    </source>
</evidence>
<evidence type="ECO:0000313" key="2">
    <source>
        <dbReference type="EMBL" id="GGE78281.1"/>
    </source>
</evidence>
<dbReference type="Pfam" id="PF04127">
    <property type="entry name" value="DFP"/>
    <property type="match status" value="1"/>
</dbReference>
<gene>
    <name evidence="2" type="ORF">GCM10011401_26930</name>
</gene>
<dbReference type="Gene3D" id="3.40.50.10300">
    <property type="entry name" value="CoaB-like"/>
    <property type="match status" value="1"/>
</dbReference>
<dbReference type="SUPFAM" id="SSF102645">
    <property type="entry name" value="CoaB-like"/>
    <property type="match status" value="1"/>
</dbReference>
<sequence>MRYLGNRSSGGQGIALAEAAAAAGATVHLIARATDIVPPADNQRITVEKVETTAELQAAVQAKAKNVDALIMAAAVADFRPADYAASKIKKTDDGPSPVITLERNPDIGLFGLQVGRYPSRPLAMSRIRSR</sequence>
<comment type="caution">
    <text evidence="2">The sequence shown here is derived from an EMBL/GenBank/DDBJ whole genome shotgun (WGS) entry which is preliminary data.</text>
</comment>
<organism evidence="2 3">
    <name type="scientific">Nesterenkonia cremea</name>
    <dbReference type="NCBI Taxonomy" id="1882340"/>
    <lineage>
        <taxon>Bacteria</taxon>
        <taxon>Bacillati</taxon>
        <taxon>Actinomycetota</taxon>
        <taxon>Actinomycetes</taxon>
        <taxon>Micrococcales</taxon>
        <taxon>Micrococcaceae</taxon>
        <taxon>Nesterenkonia</taxon>
    </lineage>
</organism>
<proteinExistence type="predicted"/>
<reference evidence="2" key="1">
    <citation type="journal article" date="2014" name="Int. J. Syst. Evol. Microbiol.">
        <title>Complete genome sequence of Corynebacterium casei LMG S-19264T (=DSM 44701T), isolated from a smear-ripened cheese.</title>
        <authorList>
            <consortium name="US DOE Joint Genome Institute (JGI-PGF)"/>
            <person name="Walter F."/>
            <person name="Albersmeier A."/>
            <person name="Kalinowski J."/>
            <person name="Ruckert C."/>
        </authorList>
    </citation>
    <scope>NUCLEOTIDE SEQUENCE</scope>
    <source>
        <strain evidence="2">CGMCC 1.15388</strain>
    </source>
</reference>
<dbReference type="InterPro" id="IPR007085">
    <property type="entry name" value="DNA/pantothenate-metab_flavo_C"/>
</dbReference>
<dbReference type="GO" id="GO:0003824">
    <property type="term" value="F:catalytic activity"/>
    <property type="evidence" value="ECO:0007669"/>
    <property type="project" value="UniProtKB-ARBA"/>
</dbReference>